<protein>
    <submittedName>
        <fullName evidence="5">Small acid-soluble spore protein alpha/beta type</fullName>
    </submittedName>
</protein>
<dbReference type="EMBL" id="SMGQ01000015">
    <property type="protein sequence ID" value="TCK90600.1"/>
    <property type="molecule type" value="Genomic_DNA"/>
</dbReference>
<evidence type="ECO:0000256" key="3">
    <source>
        <dbReference type="ARBA" id="ARBA00022969"/>
    </source>
</evidence>
<proteinExistence type="inferred from homology"/>
<comment type="similarity">
    <text evidence="2">Belongs to the alpha/beta-type SASP family.</text>
</comment>
<comment type="caution">
    <text evidence="5">The sequence shown here is derived from an EMBL/GenBank/DDBJ whole genome shotgun (WGS) entry which is preliminary data.</text>
</comment>
<accession>A0A4R1MFT5</accession>
<dbReference type="AlphaFoldDB" id="A0A4R1MFT5"/>
<dbReference type="GO" id="GO:0030435">
    <property type="term" value="P:sporulation resulting in formation of a cellular spore"/>
    <property type="evidence" value="ECO:0007669"/>
    <property type="project" value="UniProtKB-KW"/>
</dbReference>
<keyword evidence="6" id="KW-1185">Reference proteome</keyword>
<gene>
    <name evidence="5" type="ORF">EDC19_2369</name>
</gene>
<dbReference type="GO" id="GO:0003690">
    <property type="term" value="F:double-stranded DNA binding"/>
    <property type="evidence" value="ECO:0007669"/>
    <property type="project" value="InterPro"/>
</dbReference>
<dbReference type="PROSITE" id="PS00304">
    <property type="entry name" value="SASP_1"/>
    <property type="match status" value="1"/>
</dbReference>
<dbReference type="InterPro" id="IPR038300">
    <property type="entry name" value="SASP_sf_alpha/beta"/>
</dbReference>
<evidence type="ECO:0000313" key="5">
    <source>
        <dbReference type="EMBL" id="TCK90600.1"/>
    </source>
</evidence>
<dbReference type="InterPro" id="IPR001448">
    <property type="entry name" value="SASP_alpha/beta-type"/>
</dbReference>
<keyword evidence="3" id="KW-0749">Sporulation</keyword>
<evidence type="ECO:0000313" key="6">
    <source>
        <dbReference type="Proteomes" id="UP000294545"/>
    </source>
</evidence>
<comment type="function">
    <text evidence="1">SASP are bound to spore DNA. They are double-stranded DNA-binding proteins that cause DNA to change to an a-like conformation. They protect the DNA backbone from chemical and enzymatic cleavage and are thus involved in dormant spore's high resistance to UV light.</text>
</comment>
<dbReference type="PANTHER" id="PTHR36107">
    <property type="entry name" value="SMALL, ACID-SOLUBLE SPORE PROTEIN A"/>
    <property type="match status" value="1"/>
</dbReference>
<dbReference type="GO" id="GO:0006265">
    <property type="term" value="P:DNA topological change"/>
    <property type="evidence" value="ECO:0007669"/>
    <property type="project" value="InterPro"/>
</dbReference>
<reference evidence="5 6" key="1">
    <citation type="submission" date="2019-03" db="EMBL/GenBank/DDBJ databases">
        <title>Genomic Encyclopedia of Type Strains, Phase IV (KMG-IV): sequencing the most valuable type-strain genomes for metagenomic binning, comparative biology and taxonomic classification.</title>
        <authorList>
            <person name="Goeker M."/>
        </authorList>
    </citation>
    <scope>NUCLEOTIDE SEQUENCE [LARGE SCALE GENOMIC DNA]</scope>
    <source>
        <strain evidence="5 6">DSM 24176</strain>
    </source>
</reference>
<evidence type="ECO:0000256" key="1">
    <source>
        <dbReference type="ARBA" id="ARBA00003863"/>
    </source>
</evidence>
<keyword evidence="4" id="KW-0238">DNA-binding</keyword>
<dbReference type="Gene3D" id="6.10.10.80">
    <property type="entry name" value="Small, acid-soluble spore protein, alpha/beta type-like"/>
    <property type="match status" value="1"/>
</dbReference>
<dbReference type="OrthoDB" id="1683773at2"/>
<dbReference type="Proteomes" id="UP000294545">
    <property type="component" value="Unassembled WGS sequence"/>
</dbReference>
<sequence length="73" mass="7788">MSYNNSSSSRTVVPQAKEALSKFKYEVASEIGVNLKQGYNGDLTSAQAGSVGGEMVKRMIASQEQAMANGQQQ</sequence>
<dbReference type="InterPro" id="IPR050847">
    <property type="entry name" value="SASP_DNA-binding"/>
</dbReference>
<dbReference type="InterPro" id="IPR018126">
    <property type="entry name" value="SASP_alpha/beta-type_CS"/>
</dbReference>
<dbReference type="Pfam" id="PF00269">
    <property type="entry name" value="SASP"/>
    <property type="match status" value="1"/>
</dbReference>
<name>A0A4R1MFT5_9FIRM</name>
<dbReference type="PANTHER" id="PTHR36107:SF1">
    <property type="entry name" value="SMALL, ACID-SOLUBLE SPORE PROTEIN A"/>
    <property type="match status" value="1"/>
</dbReference>
<evidence type="ECO:0000256" key="2">
    <source>
        <dbReference type="ARBA" id="ARBA00005442"/>
    </source>
</evidence>
<organism evidence="5 6">
    <name type="scientific">Natranaerovirga hydrolytica</name>
    <dbReference type="NCBI Taxonomy" id="680378"/>
    <lineage>
        <taxon>Bacteria</taxon>
        <taxon>Bacillati</taxon>
        <taxon>Bacillota</taxon>
        <taxon>Clostridia</taxon>
        <taxon>Lachnospirales</taxon>
        <taxon>Natranaerovirgaceae</taxon>
        <taxon>Natranaerovirga</taxon>
    </lineage>
</organism>
<dbReference type="RefSeq" id="WP_132283045.1">
    <property type="nucleotide sequence ID" value="NZ_SMGQ01000015.1"/>
</dbReference>
<evidence type="ECO:0000256" key="4">
    <source>
        <dbReference type="ARBA" id="ARBA00023125"/>
    </source>
</evidence>